<comment type="catalytic activity">
    <reaction evidence="5 8">
        <text>a 2'-deoxycytidine in DNA + S-adenosyl-L-methionine = a 5-methyl-2'-deoxycytidine in DNA + S-adenosyl-L-homocysteine + H(+)</text>
        <dbReference type="Rhea" id="RHEA:13681"/>
        <dbReference type="Rhea" id="RHEA-COMP:11369"/>
        <dbReference type="Rhea" id="RHEA-COMP:11370"/>
        <dbReference type="ChEBI" id="CHEBI:15378"/>
        <dbReference type="ChEBI" id="CHEBI:57856"/>
        <dbReference type="ChEBI" id="CHEBI:59789"/>
        <dbReference type="ChEBI" id="CHEBI:85452"/>
        <dbReference type="ChEBI" id="CHEBI:85454"/>
        <dbReference type="EC" id="2.1.1.37"/>
    </reaction>
</comment>
<dbReference type="InterPro" id="IPR018117">
    <property type="entry name" value="C5_DNA_meth_AS"/>
</dbReference>
<evidence type="ECO:0000256" key="3">
    <source>
        <dbReference type="ARBA" id="ARBA00022691"/>
    </source>
</evidence>
<dbReference type="NCBIfam" id="TIGR00675">
    <property type="entry name" value="dcm"/>
    <property type="match status" value="1"/>
</dbReference>
<dbReference type="Gene3D" id="3.90.120.10">
    <property type="entry name" value="DNA Methylase, subunit A, domain 2"/>
    <property type="match status" value="1"/>
</dbReference>
<dbReference type="InterPro" id="IPR001525">
    <property type="entry name" value="C5_MeTfrase"/>
</dbReference>
<keyword evidence="2 6" id="KW-0808">Transferase</keyword>
<feature type="active site" evidence="6">
    <location>
        <position position="71"/>
    </location>
</feature>
<dbReference type="InterPro" id="IPR029063">
    <property type="entry name" value="SAM-dependent_MTases_sf"/>
</dbReference>
<proteinExistence type="inferred from homology"/>
<dbReference type="PROSITE" id="PS00094">
    <property type="entry name" value="C5_MTASE_1"/>
    <property type="match status" value="1"/>
</dbReference>
<evidence type="ECO:0000256" key="2">
    <source>
        <dbReference type="ARBA" id="ARBA00022679"/>
    </source>
</evidence>
<dbReference type="PROSITE" id="PS00095">
    <property type="entry name" value="C5_MTASE_2"/>
    <property type="match status" value="1"/>
</dbReference>
<dbReference type="Gene3D" id="3.40.50.150">
    <property type="entry name" value="Vaccinia Virus protein VP39"/>
    <property type="match status" value="1"/>
</dbReference>
<gene>
    <name evidence="9" type="primary">dcm</name>
    <name evidence="9" type="ORF">ABS772_16500</name>
</gene>
<keyword evidence="4" id="KW-0680">Restriction system</keyword>
<comment type="similarity">
    <text evidence="6 7">Belongs to the class I-like SAM-binding methyltransferase superfamily. C5-methyltransferase family.</text>
</comment>
<dbReference type="EMBL" id="JBELQE010000085">
    <property type="protein sequence ID" value="MER2251518.1"/>
    <property type="molecule type" value="Genomic_DNA"/>
</dbReference>
<dbReference type="PANTHER" id="PTHR10629">
    <property type="entry name" value="CYTOSINE-SPECIFIC METHYLTRANSFERASE"/>
    <property type="match status" value="1"/>
</dbReference>
<evidence type="ECO:0000256" key="6">
    <source>
        <dbReference type="PROSITE-ProRule" id="PRU01016"/>
    </source>
</evidence>
<keyword evidence="10" id="KW-1185">Reference proteome</keyword>
<dbReference type="PRINTS" id="PR00105">
    <property type="entry name" value="C5METTRFRASE"/>
</dbReference>
<sequence>MPKAVSLFTGCGGSDAGLHACGFDVVMANDVMSYARDVYLANLPETDYVVGDVKGIESFPKADLLAGCYPCQGFSVGGVRDPDRGINYLYREFDRALRQIRPKAFIVENVSGMRRANNQHLAVNQLTRFRMAGYKVSWAVLDAREYGVAQERSRMFFVGIRSDLGIEYEFPAPTHALPGNAASGLPGCPTIKDRIGGMPEWPEGEFDAQPFHWYYLSRDRWRGWDQVSRTIVANSRHTPLHPISPKLERLGPDEWRFVSDAPARRLSYREAAALQGFDADMTFPDTGGTRLRYRVVGNAVPPPLFQAVASAIPDIW</sequence>
<dbReference type="GO" id="GO:0032259">
    <property type="term" value="P:methylation"/>
    <property type="evidence" value="ECO:0007669"/>
    <property type="project" value="UniProtKB-KW"/>
</dbReference>
<evidence type="ECO:0000256" key="7">
    <source>
        <dbReference type="RuleBase" id="RU000416"/>
    </source>
</evidence>
<dbReference type="SUPFAM" id="SSF53335">
    <property type="entry name" value="S-adenosyl-L-methionine-dependent methyltransferases"/>
    <property type="match status" value="1"/>
</dbReference>
<protein>
    <recommendedName>
        <fullName evidence="8">Cytosine-specific methyltransferase</fullName>
        <ecNumber evidence="8">2.1.1.37</ecNumber>
    </recommendedName>
</protein>
<dbReference type="RefSeq" id="WP_350395898.1">
    <property type="nucleotide sequence ID" value="NZ_JBELQE010000085.1"/>
</dbReference>
<evidence type="ECO:0000256" key="1">
    <source>
        <dbReference type="ARBA" id="ARBA00022603"/>
    </source>
</evidence>
<dbReference type="PROSITE" id="PS51679">
    <property type="entry name" value="SAM_MT_C5"/>
    <property type="match status" value="1"/>
</dbReference>
<evidence type="ECO:0000256" key="5">
    <source>
        <dbReference type="ARBA" id="ARBA00047422"/>
    </source>
</evidence>
<evidence type="ECO:0000256" key="4">
    <source>
        <dbReference type="ARBA" id="ARBA00022747"/>
    </source>
</evidence>
<accession>A0ABV1QQ38</accession>
<comment type="caution">
    <text evidence="9">The sequence shown here is derived from an EMBL/GenBank/DDBJ whole genome shotgun (WGS) entry which is preliminary data.</text>
</comment>
<reference evidence="9 10" key="1">
    <citation type="submission" date="2024-06" db="EMBL/GenBank/DDBJ databases">
        <authorList>
            <person name="Campbell A.G."/>
        </authorList>
    </citation>
    <scope>NUCLEOTIDE SEQUENCE [LARGE SCALE GENOMIC DNA]</scope>
    <source>
        <strain evidence="9 10">EM12</strain>
    </source>
</reference>
<keyword evidence="1 6" id="KW-0489">Methyltransferase</keyword>
<keyword evidence="3 6" id="KW-0949">S-adenosyl-L-methionine</keyword>
<evidence type="ECO:0000256" key="8">
    <source>
        <dbReference type="RuleBase" id="RU000417"/>
    </source>
</evidence>
<evidence type="ECO:0000313" key="10">
    <source>
        <dbReference type="Proteomes" id="UP001480955"/>
    </source>
</evidence>
<organism evidence="9 10">
    <name type="scientific">Methylorubrum podarium</name>
    <dbReference type="NCBI Taxonomy" id="200476"/>
    <lineage>
        <taxon>Bacteria</taxon>
        <taxon>Pseudomonadati</taxon>
        <taxon>Pseudomonadota</taxon>
        <taxon>Alphaproteobacteria</taxon>
        <taxon>Hyphomicrobiales</taxon>
        <taxon>Methylobacteriaceae</taxon>
        <taxon>Methylorubrum</taxon>
    </lineage>
</organism>
<dbReference type="InterPro" id="IPR050390">
    <property type="entry name" value="C5-Methyltransferase"/>
</dbReference>
<dbReference type="Proteomes" id="UP001480955">
    <property type="component" value="Unassembled WGS sequence"/>
</dbReference>
<dbReference type="PANTHER" id="PTHR10629:SF52">
    <property type="entry name" value="DNA (CYTOSINE-5)-METHYLTRANSFERASE 1"/>
    <property type="match status" value="1"/>
</dbReference>
<dbReference type="EC" id="2.1.1.37" evidence="8"/>
<evidence type="ECO:0000313" key="9">
    <source>
        <dbReference type="EMBL" id="MER2251518.1"/>
    </source>
</evidence>
<dbReference type="InterPro" id="IPR031303">
    <property type="entry name" value="C5_meth_CS"/>
</dbReference>
<dbReference type="GO" id="GO:0003886">
    <property type="term" value="F:DNA (cytosine-5-)-methyltransferase activity"/>
    <property type="evidence" value="ECO:0007669"/>
    <property type="project" value="UniProtKB-EC"/>
</dbReference>
<name>A0ABV1QQ38_9HYPH</name>
<dbReference type="Pfam" id="PF00145">
    <property type="entry name" value="DNA_methylase"/>
    <property type="match status" value="1"/>
</dbReference>